<dbReference type="InterPro" id="IPR001736">
    <property type="entry name" value="PLipase_D/transphosphatidylase"/>
</dbReference>
<evidence type="ECO:0000256" key="1">
    <source>
        <dbReference type="ARBA" id="ARBA00008664"/>
    </source>
</evidence>
<dbReference type="EMBL" id="CAJNNW010025844">
    <property type="protein sequence ID" value="CAE8680344.1"/>
    <property type="molecule type" value="Genomic_DNA"/>
</dbReference>
<dbReference type="Proteomes" id="UP000626109">
    <property type="component" value="Unassembled WGS sequence"/>
</dbReference>
<dbReference type="PROSITE" id="PS50035">
    <property type="entry name" value="PLD"/>
    <property type="match status" value="1"/>
</dbReference>
<dbReference type="InterPro" id="IPR050874">
    <property type="entry name" value="Diverse_PLD-related"/>
</dbReference>
<dbReference type="GO" id="GO:0003824">
    <property type="term" value="F:catalytic activity"/>
    <property type="evidence" value="ECO:0007669"/>
    <property type="project" value="InterPro"/>
</dbReference>
<comment type="caution">
    <text evidence="3">The sequence shown here is derived from an EMBL/GenBank/DDBJ whole genome shotgun (WGS) entry which is preliminary data.</text>
</comment>
<dbReference type="Pfam" id="PF13918">
    <property type="entry name" value="PLDc_3"/>
    <property type="match status" value="1"/>
</dbReference>
<evidence type="ECO:0000259" key="2">
    <source>
        <dbReference type="PROSITE" id="PS50035"/>
    </source>
</evidence>
<feature type="non-terminal residue" evidence="3">
    <location>
        <position position="1"/>
    </location>
</feature>
<dbReference type="Gene3D" id="3.30.870.10">
    <property type="entry name" value="Endonuclease Chain A"/>
    <property type="match status" value="1"/>
</dbReference>
<comment type="similarity">
    <text evidence="1">Belongs to the phospholipase D family.</text>
</comment>
<evidence type="ECO:0000313" key="3">
    <source>
        <dbReference type="EMBL" id="CAE8680344.1"/>
    </source>
</evidence>
<name>A0A813JPI6_POLGL</name>
<accession>A0A813JPI6</accession>
<sequence length="330" mass="36700">FQFVKDLQLYFDRWWTWTDPALRKSLAKPLMKVYDPVIDQYRMVPCFSIVAGSDHAPECPNPFPDSSHTRYNLANRMPLVLNGTAGGTILTCSPPGICDTPASVYSKYGPAPAGRTWDGDALVQTIQSATSTVSLSVMDYIPTTMYDMCAGAWWPALNDALLAKLAQGTHVRLLISRWQHTKSTMATFLHALDSMAKAVLATSKHNGTFEIRLFELAGRQNTSGLDGQYPTFSRVNHAKYIVTDQLFNVGTSNMEWSYFYNTAGTSFNSDHPLLRGQLQSVFDRDWASAYAKRFVPELLIGRPFLPELPPQTELPVSFPSAGELVAETLV</sequence>
<dbReference type="AlphaFoldDB" id="A0A813JPI6"/>
<reference evidence="3" key="1">
    <citation type="submission" date="2021-02" db="EMBL/GenBank/DDBJ databases">
        <authorList>
            <person name="Dougan E. K."/>
            <person name="Rhodes N."/>
            <person name="Thang M."/>
            <person name="Chan C."/>
        </authorList>
    </citation>
    <scope>NUCLEOTIDE SEQUENCE</scope>
</reference>
<dbReference type="InterPro" id="IPR032803">
    <property type="entry name" value="PLDc_3"/>
</dbReference>
<protein>
    <recommendedName>
        <fullName evidence="2">PLD phosphodiesterase domain-containing protein</fullName>
    </recommendedName>
</protein>
<gene>
    <name evidence="3" type="ORF">PGLA2088_LOCUS21855</name>
</gene>
<dbReference type="PANTHER" id="PTHR10185:SF17">
    <property type="entry name" value="GM01519P-RELATED"/>
    <property type="match status" value="1"/>
</dbReference>
<proteinExistence type="inferred from homology"/>
<dbReference type="CDD" id="cd09107">
    <property type="entry name" value="PLDc_vPLD3_4_5_like_2"/>
    <property type="match status" value="1"/>
</dbReference>
<feature type="domain" description="PLD phosphodiesterase" evidence="2">
    <location>
        <begin position="232"/>
        <end position="258"/>
    </location>
</feature>
<dbReference type="PANTHER" id="PTHR10185">
    <property type="entry name" value="PHOSPHOLIPASE D - RELATED"/>
    <property type="match status" value="1"/>
</dbReference>
<organism evidence="3 4">
    <name type="scientific">Polarella glacialis</name>
    <name type="common">Dinoflagellate</name>
    <dbReference type="NCBI Taxonomy" id="89957"/>
    <lineage>
        <taxon>Eukaryota</taxon>
        <taxon>Sar</taxon>
        <taxon>Alveolata</taxon>
        <taxon>Dinophyceae</taxon>
        <taxon>Suessiales</taxon>
        <taxon>Suessiaceae</taxon>
        <taxon>Polarella</taxon>
    </lineage>
</organism>
<dbReference type="SUPFAM" id="SSF56024">
    <property type="entry name" value="Phospholipase D/nuclease"/>
    <property type="match status" value="1"/>
</dbReference>
<evidence type="ECO:0000313" key="4">
    <source>
        <dbReference type="Proteomes" id="UP000626109"/>
    </source>
</evidence>